<organism evidence="9 10">
    <name type="scientific">Meganyctiphanes norvegica</name>
    <name type="common">Northern krill</name>
    <name type="synonym">Thysanopoda norvegica</name>
    <dbReference type="NCBI Taxonomy" id="48144"/>
    <lineage>
        <taxon>Eukaryota</taxon>
        <taxon>Metazoa</taxon>
        <taxon>Ecdysozoa</taxon>
        <taxon>Arthropoda</taxon>
        <taxon>Crustacea</taxon>
        <taxon>Multicrustacea</taxon>
        <taxon>Malacostraca</taxon>
        <taxon>Eumalacostraca</taxon>
        <taxon>Eucarida</taxon>
        <taxon>Euphausiacea</taxon>
        <taxon>Euphausiidae</taxon>
        <taxon>Meganyctiphanes</taxon>
    </lineage>
</organism>
<name>A0AAV2Q9T9_MEGNR</name>
<dbReference type="GO" id="GO:0008253">
    <property type="term" value="F:5'-nucleotidase activity"/>
    <property type="evidence" value="ECO:0007669"/>
    <property type="project" value="UniProtKB-EC"/>
</dbReference>
<dbReference type="PANTHER" id="PTHR13045">
    <property type="entry name" value="5'-NUCLEOTIDASE"/>
    <property type="match status" value="1"/>
</dbReference>
<dbReference type="GO" id="GO:0000166">
    <property type="term" value="F:nucleotide binding"/>
    <property type="evidence" value="ECO:0007669"/>
    <property type="project" value="UniProtKB-KW"/>
</dbReference>
<dbReference type="SUPFAM" id="SSF56784">
    <property type="entry name" value="HAD-like"/>
    <property type="match status" value="1"/>
</dbReference>
<protein>
    <recommendedName>
        <fullName evidence="3">5'-nucleotidase</fullName>
        <ecNumber evidence="3">3.1.3.5</ecNumber>
    </recommendedName>
</protein>
<reference evidence="9 10" key="1">
    <citation type="submission" date="2024-05" db="EMBL/GenBank/DDBJ databases">
        <authorList>
            <person name="Wallberg A."/>
        </authorList>
    </citation>
    <scope>NUCLEOTIDE SEQUENCE [LARGE SCALE GENOMIC DNA]</scope>
</reference>
<evidence type="ECO:0000256" key="3">
    <source>
        <dbReference type="ARBA" id="ARBA00012643"/>
    </source>
</evidence>
<keyword evidence="5" id="KW-0547">Nucleotide-binding</keyword>
<comment type="caution">
    <text evidence="9">The sequence shown here is derived from an EMBL/GenBank/DDBJ whole genome shotgun (WGS) entry which is preliminary data.</text>
</comment>
<keyword evidence="7" id="KW-0460">Magnesium</keyword>
<dbReference type="Gene3D" id="1.10.150.340">
    <property type="entry name" value="Pyrimidine 5'-nucleotidase (UMPH-1), N-terminal domain"/>
    <property type="match status" value="1"/>
</dbReference>
<dbReference type="AlphaFoldDB" id="A0AAV2Q9T9"/>
<evidence type="ECO:0000256" key="8">
    <source>
        <dbReference type="ARBA" id="ARBA00023080"/>
    </source>
</evidence>
<sequence>MEAVAKSVPTHKVNCVTGKEKINTFTRMDDIQNNGTTLVTNGNLCNGTDDTKQCNGGNNVVSNGVFVNGSSDSEQSNSTTDKVTNGAFLNGSPGTKQTMKLSEMPSFLQRSHIHIADTDRVKRIMHNIIQDGSKKLQIIADWDYTVTIGHIDGNKALSSWDVMEESKLLPHNNQERIKSINEIHMKAEFDHSMTPEDKMNDTIKWYRDIYDEIVKSKLQKGTVAQIVKDSGLKLRKKSEILFKKLQNLEIPTMVVSAGFGDFILEIIKLYNINMKYITVISNFFIYDKQNTIVGFTDPIYPFNKKEATVSETEYYKKFIDRSNAILIGDTVGDAKMDGGIIKKGNILKIGFLNGPERNPEYLKMFKQYFDIVVEDDQTMDTMIAIIDALKS</sequence>
<dbReference type="Gene3D" id="3.40.50.1000">
    <property type="entry name" value="HAD superfamily/HAD-like"/>
    <property type="match status" value="1"/>
</dbReference>
<evidence type="ECO:0000256" key="5">
    <source>
        <dbReference type="ARBA" id="ARBA00022741"/>
    </source>
</evidence>
<evidence type="ECO:0000313" key="10">
    <source>
        <dbReference type="Proteomes" id="UP001497623"/>
    </source>
</evidence>
<accession>A0AAV2Q9T9</accession>
<dbReference type="InterPro" id="IPR023214">
    <property type="entry name" value="HAD_sf"/>
</dbReference>
<evidence type="ECO:0000256" key="4">
    <source>
        <dbReference type="ARBA" id="ARBA00022723"/>
    </source>
</evidence>
<evidence type="ECO:0000256" key="6">
    <source>
        <dbReference type="ARBA" id="ARBA00022801"/>
    </source>
</evidence>
<dbReference type="PANTHER" id="PTHR13045:SF0">
    <property type="entry name" value="7-METHYLGUANOSINE PHOSPHATE-SPECIFIC 5'-NUCLEOTIDASE"/>
    <property type="match status" value="1"/>
</dbReference>
<comment type="catalytic activity">
    <reaction evidence="1">
        <text>a ribonucleoside 5'-phosphate + H2O = a ribonucleoside + phosphate</text>
        <dbReference type="Rhea" id="RHEA:12484"/>
        <dbReference type="ChEBI" id="CHEBI:15377"/>
        <dbReference type="ChEBI" id="CHEBI:18254"/>
        <dbReference type="ChEBI" id="CHEBI:43474"/>
        <dbReference type="ChEBI" id="CHEBI:58043"/>
        <dbReference type="EC" id="3.1.3.5"/>
    </reaction>
</comment>
<dbReference type="InterPro" id="IPR036412">
    <property type="entry name" value="HAD-like_sf"/>
</dbReference>
<evidence type="ECO:0000256" key="7">
    <source>
        <dbReference type="ARBA" id="ARBA00022842"/>
    </source>
</evidence>
<dbReference type="GO" id="GO:0005737">
    <property type="term" value="C:cytoplasm"/>
    <property type="evidence" value="ECO:0007669"/>
    <property type="project" value="InterPro"/>
</dbReference>
<keyword evidence="10" id="KW-1185">Reference proteome</keyword>
<comment type="similarity">
    <text evidence="2">Belongs to the pyrimidine 5'-nucleotidase family.</text>
</comment>
<evidence type="ECO:0000256" key="2">
    <source>
        <dbReference type="ARBA" id="ARBA00008389"/>
    </source>
</evidence>
<dbReference type="SFLD" id="SFLDG01128">
    <property type="entry name" value="C1.4:_5'-Nucleotidase_Like"/>
    <property type="match status" value="1"/>
</dbReference>
<keyword evidence="4" id="KW-0479">Metal-binding</keyword>
<dbReference type="InterPro" id="IPR006434">
    <property type="entry name" value="Pyrimidine_nucleotidase_eu"/>
</dbReference>
<dbReference type="Pfam" id="PF05822">
    <property type="entry name" value="UMPH-1"/>
    <property type="match status" value="1"/>
</dbReference>
<dbReference type="GO" id="GO:0009117">
    <property type="term" value="P:nucleotide metabolic process"/>
    <property type="evidence" value="ECO:0007669"/>
    <property type="project" value="UniProtKB-KW"/>
</dbReference>
<evidence type="ECO:0000256" key="1">
    <source>
        <dbReference type="ARBA" id="ARBA00000815"/>
    </source>
</evidence>
<dbReference type="EC" id="3.1.3.5" evidence="3"/>
<gene>
    <name evidence="9" type="ORF">MNOR_LOCUS9907</name>
</gene>
<dbReference type="EMBL" id="CAXKWB010004892">
    <property type="protein sequence ID" value="CAL4075756.1"/>
    <property type="molecule type" value="Genomic_DNA"/>
</dbReference>
<evidence type="ECO:0000313" key="9">
    <source>
        <dbReference type="EMBL" id="CAL4075756.1"/>
    </source>
</evidence>
<keyword evidence="6" id="KW-0378">Hydrolase</keyword>
<dbReference type="GO" id="GO:0000287">
    <property type="term" value="F:magnesium ion binding"/>
    <property type="evidence" value="ECO:0007669"/>
    <property type="project" value="InterPro"/>
</dbReference>
<keyword evidence="8" id="KW-0546">Nucleotide metabolism</keyword>
<feature type="non-terminal residue" evidence="9">
    <location>
        <position position="391"/>
    </location>
</feature>
<proteinExistence type="inferred from homology"/>
<dbReference type="Proteomes" id="UP001497623">
    <property type="component" value="Unassembled WGS sequence"/>
</dbReference>
<dbReference type="SFLD" id="SFLDS00003">
    <property type="entry name" value="Haloacid_Dehalogenase"/>
    <property type="match status" value="1"/>
</dbReference>